<dbReference type="Pfam" id="PF06574">
    <property type="entry name" value="FAD_syn"/>
    <property type="match status" value="1"/>
</dbReference>
<evidence type="ECO:0000256" key="5">
    <source>
        <dbReference type="ARBA" id="ARBA00022643"/>
    </source>
</evidence>
<keyword evidence="12" id="KW-0511">Multifunctional enzyme</keyword>
<dbReference type="Gene3D" id="3.40.50.620">
    <property type="entry name" value="HUPs"/>
    <property type="match status" value="1"/>
</dbReference>
<evidence type="ECO:0000256" key="9">
    <source>
        <dbReference type="ARBA" id="ARBA00022777"/>
    </source>
</evidence>
<dbReference type="EMBL" id="NPEF01000200">
    <property type="protein sequence ID" value="PJZ91891.1"/>
    <property type="molecule type" value="Genomic_DNA"/>
</dbReference>
<evidence type="ECO:0000256" key="11">
    <source>
        <dbReference type="ARBA" id="ARBA00022840"/>
    </source>
</evidence>
<dbReference type="UniPathway" id="UPA00277">
    <property type="reaction ID" value="UER00407"/>
</dbReference>
<dbReference type="Gene3D" id="2.40.30.30">
    <property type="entry name" value="Riboflavin kinase-like"/>
    <property type="match status" value="1"/>
</dbReference>
<dbReference type="SUPFAM" id="SSF52374">
    <property type="entry name" value="Nucleotidylyl transferase"/>
    <property type="match status" value="1"/>
</dbReference>
<keyword evidence="9 15" id="KW-0418">Kinase</keyword>
<evidence type="ECO:0000256" key="15">
    <source>
        <dbReference type="PIRNR" id="PIRNR004491"/>
    </source>
</evidence>
<dbReference type="InterPro" id="IPR002606">
    <property type="entry name" value="Riboflavin_kinase_bac"/>
</dbReference>
<dbReference type="GO" id="GO:0008531">
    <property type="term" value="F:riboflavin kinase activity"/>
    <property type="evidence" value="ECO:0007669"/>
    <property type="project" value="UniProtKB-UniRule"/>
</dbReference>
<dbReference type="GO" id="GO:0009231">
    <property type="term" value="P:riboflavin biosynthetic process"/>
    <property type="evidence" value="ECO:0007669"/>
    <property type="project" value="InterPro"/>
</dbReference>
<comment type="function">
    <text evidence="1">Catalyzes the phosphorylation of riboflavin to FMN followed by the adenylation of FMN to FAD.</text>
</comment>
<protein>
    <recommendedName>
        <fullName evidence="15">Riboflavin biosynthesis protein</fullName>
    </recommendedName>
    <domain>
        <recommendedName>
            <fullName evidence="15">Riboflavin kinase</fullName>
            <ecNumber evidence="15">2.7.1.26</ecNumber>
        </recommendedName>
        <alternativeName>
            <fullName evidence="15">Flavokinase</fullName>
        </alternativeName>
    </domain>
    <domain>
        <recommendedName>
            <fullName evidence="15">FMN adenylyltransferase</fullName>
            <ecNumber evidence="15">2.7.7.2</ecNumber>
        </recommendedName>
        <alternativeName>
            <fullName evidence="15">FAD pyrophosphorylase</fullName>
        </alternativeName>
        <alternativeName>
            <fullName evidence="15">FAD synthase</fullName>
        </alternativeName>
    </domain>
</protein>
<accession>A0A2N0B5S0</accession>
<keyword evidence="5 15" id="KW-0288">FMN</keyword>
<dbReference type="EC" id="2.7.1.26" evidence="15"/>
<dbReference type="GO" id="GO:0005524">
    <property type="term" value="F:ATP binding"/>
    <property type="evidence" value="ECO:0007669"/>
    <property type="project" value="UniProtKB-UniRule"/>
</dbReference>
<evidence type="ECO:0000256" key="8">
    <source>
        <dbReference type="ARBA" id="ARBA00022741"/>
    </source>
</evidence>
<dbReference type="PANTHER" id="PTHR22749">
    <property type="entry name" value="RIBOFLAVIN KINASE/FMN ADENYLYLTRANSFERASE"/>
    <property type="match status" value="1"/>
</dbReference>
<dbReference type="NCBIfam" id="NF004162">
    <property type="entry name" value="PRK05627.1-5"/>
    <property type="match status" value="1"/>
</dbReference>
<reference evidence="17" key="1">
    <citation type="submission" date="2017-07" db="EMBL/GenBank/DDBJ databases">
        <title>Leptospira spp. isolated from tropical soils.</title>
        <authorList>
            <person name="Thibeaux R."/>
            <person name="Iraola G."/>
            <person name="Ferres I."/>
            <person name="Bierque E."/>
            <person name="Girault D."/>
            <person name="Soupe-Gilbert M.-E."/>
            <person name="Picardeau M."/>
            <person name="Goarant C."/>
        </authorList>
    </citation>
    <scope>NUCLEOTIDE SEQUENCE [LARGE SCALE GENOMIC DNA]</scope>
    <source>
        <strain evidence="17">ATI7-C-A5</strain>
    </source>
</reference>
<evidence type="ECO:0000313" key="17">
    <source>
        <dbReference type="EMBL" id="PJZ91891.1"/>
    </source>
</evidence>
<dbReference type="InterPro" id="IPR023465">
    <property type="entry name" value="Riboflavin_kinase_dom_sf"/>
</dbReference>
<dbReference type="InterPro" id="IPR014729">
    <property type="entry name" value="Rossmann-like_a/b/a_fold"/>
</dbReference>
<name>A0A2N0B5S0_9LEPT</name>
<dbReference type="InterPro" id="IPR015864">
    <property type="entry name" value="FAD_synthase"/>
</dbReference>
<evidence type="ECO:0000256" key="3">
    <source>
        <dbReference type="ARBA" id="ARBA00005201"/>
    </source>
</evidence>
<comment type="pathway">
    <text evidence="3 15">Cofactor biosynthesis; FMN biosynthesis; FMN from riboflavin (ATP route): step 1/1.</text>
</comment>
<keyword evidence="4 15" id="KW-0285">Flavoprotein</keyword>
<dbReference type="GO" id="GO:0009398">
    <property type="term" value="P:FMN biosynthetic process"/>
    <property type="evidence" value="ECO:0007669"/>
    <property type="project" value="UniProtKB-UniRule"/>
</dbReference>
<evidence type="ECO:0000256" key="6">
    <source>
        <dbReference type="ARBA" id="ARBA00022679"/>
    </source>
</evidence>
<dbReference type="OrthoDB" id="9803667at2"/>
<dbReference type="NCBIfam" id="TIGR00083">
    <property type="entry name" value="ribF"/>
    <property type="match status" value="1"/>
</dbReference>
<evidence type="ECO:0000256" key="2">
    <source>
        <dbReference type="ARBA" id="ARBA00004726"/>
    </source>
</evidence>
<dbReference type="InterPro" id="IPR023468">
    <property type="entry name" value="Riboflavin_kinase"/>
</dbReference>
<evidence type="ECO:0000256" key="7">
    <source>
        <dbReference type="ARBA" id="ARBA00022695"/>
    </source>
</evidence>
<dbReference type="InterPro" id="IPR015865">
    <property type="entry name" value="Riboflavin_kinase_bac/euk"/>
</dbReference>
<dbReference type="NCBIfam" id="NF004160">
    <property type="entry name" value="PRK05627.1-3"/>
    <property type="match status" value="1"/>
</dbReference>
<keyword evidence="8 15" id="KW-0547">Nucleotide-binding</keyword>
<evidence type="ECO:0000256" key="12">
    <source>
        <dbReference type="ARBA" id="ARBA00023268"/>
    </source>
</evidence>
<evidence type="ECO:0000256" key="4">
    <source>
        <dbReference type="ARBA" id="ARBA00022630"/>
    </source>
</evidence>
<evidence type="ECO:0000256" key="10">
    <source>
        <dbReference type="ARBA" id="ARBA00022827"/>
    </source>
</evidence>
<dbReference type="SUPFAM" id="SSF82114">
    <property type="entry name" value="Riboflavin kinase-like"/>
    <property type="match status" value="1"/>
</dbReference>
<feature type="domain" description="Riboflavin kinase" evidence="16">
    <location>
        <begin position="184"/>
        <end position="308"/>
    </location>
</feature>
<dbReference type="AlphaFoldDB" id="A0A2N0B5S0"/>
<gene>
    <name evidence="17" type="primary">ribF</name>
    <name evidence="17" type="ORF">CH379_16170</name>
</gene>
<evidence type="ECO:0000256" key="1">
    <source>
        <dbReference type="ARBA" id="ARBA00002121"/>
    </source>
</evidence>
<comment type="catalytic activity">
    <reaction evidence="14 15">
        <text>FMN + ATP + H(+) = FAD + diphosphate</text>
        <dbReference type="Rhea" id="RHEA:17237"/>
        <dbReference type="ChEBI" id="CHEBI:15378"/>
        <dbReference type="ChEBI" id="CHEBI:30616"/>
        <dbReference type="ChEBI" id="CHEBI:33019"/>
        <dbReference type="ChEBI" id="CHEBI:57692"/>
        <dbReference type="ChEBI" id="CHEBI:58210"/>
        <dbReference type="EC" id="2.7.7.2"/>
    </reaction>
</comment>
<dbReference type="FunFam" id="3.40.50.620:FF:000021">
    <property type="entry name" value="Riboflavin biosynthesis protein"/>
    <property type="match status" value="1"/>
</dbReference>
<dbReference type="Pfam" id="PF01687">
    <property type="entry name" value="Flavokinase"/>
    <property type="match status" value="1"/>
</dbReference>
<dbReference type="UniPathway" id="UPA00276">
    <property type="reaction ID" value="UER00406"/>
</dbReference>
<comment type="caution">
    <text evidence="17">The sequence shown here is derived from an EMBL/GenBank/DDBJ whole genome shotgun (WGS) entry which is preliminary data.</text>
</comment>
<keyword evidence="7 15" id="KW-0548">Nucleotidyltransferase</keyword>
<keyword evidence="11 15" id="KW-0067">ATP-binding</keyword>
<comment type="similarity">
    <text evidence="15">Belongs to the ribF family.</text>
</comment>
<keyword evidence="10 15" id="KW-0274">FAD</keyword>
<dbReference type="FunFam" id="2.40.30.30:FF:000003">
    <property type="entry name" value="Riboflavin biosynthesis protein"/>
    <property type="match status" value="1"/>
</dbReference>
<dbReference type="PIRSF" id="PIRSF004491">
    <property type="entry name" value="FAD_Synth"/>
    <property type="match status" value="1"/>
</dbReference>
<dbReference type="EC" id="2.7.7.2" evidence="15"/>
<dbReference type="GO" id="GO:0006747">
    <property type="term" value="P:FAD biosynthetic process"/>
    <property type="evidence" value="ECO:0007669"/>
    <property type="project" value="UniProtKB-UniRule"/>
</dbReference>
<organism evidence="17">
    <name type="scientific">Leptospira ellisii</name>
    <dbReference type="NCBI Taxonomy" id="2023197"/>
    <lineage>
        <taxon>Bacteria</taxon>
        <taxon>Pseudomonadati</taxon>
        <taxon>Spirochaetota</taxon>
        <taxon>Spirochaetia</taxon>
        <taxon>Leptospirales</taxon>
        <taxon>Leptospiraceae</taxon>
        <taxon>Leptospira</taxon>
    </lineage>
</organism>
<evidence type="ECO:0000256" key="14">
    <source>
        <dbReference type="ARBA" id="ARBA00049494"/>
    </source>
</evidence>
<evidence type="ECO:0000256" key="13">
    <source>
        <dbReference type="ARBA" id="ARBA00047880"/>
    </source>
</evidence>
<evidence type="ECO:0000259" key="16">
    <source>
        <dbReference type="SMART" id="SM00904"/>
    </source>
</evidence>
<proteinExistence type="inferred from homology"/>
<dbReference type="SMART" id="SM00904">
    <property type="entry name" value="Flavokinase"/>
    <property type="match status" value="1"/>
</dbReference>
<sequence>MITLRTLEQPEKWIRNDCVVTLGNFDGIHLGHQALLDRVLAVSRETGLSSCVVTYDPNPAVVLGKNPELKSLMSLSDKTAWIAERGIDYLVILPFDKRLAEMSAESFLENILLRDLKAKKIVIGFNHCFGKGRRGNYELLLEYSEKLNYSVEKVEPVYLEEVKLSSSYLRGLIAEGRISEAEKCLGRRYSVEGIVVSGHKRGRTIGFPTANVKTDPDLLLTGIGVYAGTTTVEEIEYPSMINVGRNPTFGENPLTLESHIFDFQNYIYDKKVRITFTERIRNEAKFEGIEALVAQLKDDEIQSRKILKNLGAPS</sequence>
<comment type="pathway">
    <text evidence="2 15">Cofactor biosynthesis; FAD biosynthesis; FAD from FMN: step 1/1.</text>
</comment>
<dbReference type="GO" id="GO:0003919">
    <property type="term" value="F:FMN adenylyltransferase activity"/>
    <property type="evidence" value="ECO:0007669"/>
    <property type="project" value="UniProtKB-UniRule"/>
</dbReference>
<dbReference type="PANTHER" id="PTHR22749:SF6">
    <property type="entry name" value="RIBOFLAVIN KINASE"/>
    <property type="match status" value="1"/>
</dbReference>
<comment type="catalytic activity">
    <reaction evidence="13 15">
        <text>riboflavin + ATP = FMN + ADP + H(+)</text>
        <dbReference type="Rhea" id="RHEA:14357"/>
        <dbReference type="ChEBI" id="CHEBI:15378"/>
        <dbReference type="ChEBI" id="CHEBI:30616"/>
        <dbReference type="ChEBI" id="CHEBI:57986"/>
        <dbReference type="ChEBI" id="CHEBI:58210"/>
        <dbReference type="ChEBI" id="CHEBI:456216"/>
        <dbReference type="EC" id="2.7.1.26"/>
    </reaction>
</comment>
<keyword evidence="6 15" id="KW-0808">Transferase</keyword>
<dbReference type="CDD" id="cd02064">
    <property type="entry name" value="FAD_synthetase_N"/>
    <property type="match status" value="1"/>
</dbReference>